<dbReference type="PANTHER" id="PTHR31885:SF6">
    <property type="entry name" value="GH04784P"/>
    <property type="match status" value="1"/>
</dbReference>
<sequence length="239" mass="23680">MAPLLLVTLATAGVILQACFVRADRVGAYRRAAVLKGLAALAFVLVGATGATGGAGTVEAPRPEAVAICLGLALGAVGDVLHALRFVWPSRKRLLFNVGAASFLLGHLAYLAAVVPACAVPAWGLAASCALATAVDVAVLPRLVVQSRAELVAGGAYLAVTSAVVGFAAAGAAAVALAPAALARLAPGVALAVGTVAFLASDVMLAINNFGGVNSRRLRAASLGTYYAGQMLIALSLAV</sequence>
<evidence type="ECO:0000256" key="5">
    <source>
        <dbReference type="ARBA" id="ARBA00023136"/>
    </source>
</evidence>
<feature type="transmembrane region" description="Helical" evidence="6">
    <location>
        <begin position="157"/>
        <end position="182"/>
    </location>
</feature>
<dbReference type="AlphaFoldDB" id="A0A1H1KRJ4"/>
<proteinExistence type="inferred from homology"/>
<comment type="similarity">
    <text evidence="2">Belongs to the TMEM86 family.</text>
</comment>
<dbReference type="PANTHER" id="PTHR31885">
    <property type="entry name" value="GH04784P"/>
    <property type="match status" value="1"/>
</dbReference>
<dbReference type="EMBL" id="LT629759">
    <property type="protein sequence ID" value="SDR64923.1"/>
    <property type="molecule type" value="Genomic_DNA"/>
</dbReference>
<feature type="transmembrane region" description="Helical" evidence="6">
    <location>
        <begin position="122"/>
        <end position="145"/>
    </location>
</feature>
<feature type="transmembrane region" description="Helical" evidence="6">
    <location>
        <begin position="65"/>
        <end position="87"/>
    </location>
</feature>
<dbReference type="GO" id="GO:0016787">
    <property type="term" value="F:hydrolase activity"/>
    <property type="evidence" value="ECO:0007669"/>
    <property type="project" value="TreeGrafter"/>
</dbReference>
<evidence type="ECO:0000256" key="3">
    <source>
        <dbReference type="ARBA" id="ARBA00022692"/>
    </source>
</evidence>
<reference evidence="8" key="1">
    <citation type="submission" date="2016-10" db="EMBL/GenBank/DDBJ databases">
        <authorList>
            <person name="Varghese N."/>
            <person name="Submissions S."/>
        </authorList>
    </citation>
    <scope>NUCLEOTIDE SEQUENCE [LARGE SCALE GENOMIC DNA]</scope>
    <source>
        <strain evidence="8">DSM 22620</strain>
    </source>
</reference>
<gene>
    <name evidence="7" type="ORF">SAMN04489857_0114</name>
</gene>
<dbReference type="GO" id="GO:0016020">
    <property type="term" value="C:membrane"/>
    <property type="evidence" value="ECO:0007669"/>
    <property type="project" value="UniProtKB-SubCell"/>
</dbReference>
<feature type="transmembrane region" description="Helical" evidence="6">
    <location>
        <begin position="188"/>
        <end position="208"/>
    </location>
</feature>
<keyword evidence="4 6" id="KW-1133">Transmembrane helix</keyword>
<feature type="transmembrane region" description="Helical" evidence="6">
    <location>
        <begin position="94"/>
        <end position="116"/>
    </location>
</feature>
<name>A0A1H1KRJ4_9ACTN</name>
<dbReference type="Pfam" id="PF07947">
    <property type="entry name" value="YhhN"/>
    <property type="match status" value="1"/>
</dbReference>
<evidence type="ECO:0000256" key="1">
    <source>
        <dbReference type="ARBA" id="ARBA00004141"/>
    </source>
</evidence>
<protein>
    <submittedName>
        <fullName evidence="7">YhhN-like protein</fullName>
    </submittedName>
</protein>
<keyword evidence="3 6" id="KW-0812">Transmembrane</keyword>
<keyword evidence="5 6" id="KW-0472">Membrane</keyword>
<dbReference type="InterPro" id="IPR012506">
    <property type="entry name" value="TMEM86B-like"/>
</dbReference>
<evidence type="ECO:0000313" key="7">
    <source>
        <dbReference type="EMBL" id="SDR64923.1"/>
    </source>
</evidence>
<evidence type="ECO:0000256" key="6">
    <source>
        <dbReference type="SAM" id="Phobius"/>
    </source>
</evidence>
<organism evidence="7 8">
    <name type="scientific">Parafannyhessea umbonata</name>
    <dbReference type="NCBI Taxonomy" id="604330"/>
    <lineage>
        <taxon>Bacteria</taxon>
        <taxon>Bacillati</taxon>
        <taxon>Actinomycetota</taxon>
        <taxon>Coriobacteriia</taxon>
        <taxon>Coriobacteriales</taxon>
        <taxon>Atopobiaceae</taxon>
        <taxon>Parafannyhessea</taxon>
    </lineage>
</organism>
<evidence type="ECO:0000256" key="4">
    <source>
        <dbReference type="ARBA" id="ARBA00022989"/>
    </source>
</evidence>
<dbReference type="RefSeq" id="WP_090861164.1">
    <property type="nucleotide sequence ID" value="NZ_LT629759.1"/>
</dbReference>
<accession>A0A1H1KRJ4</accession>
<evidence type="ECO:0000313" key="8">
    <source>
        <dbReference type="Proteomes" id="UP000199480"/>
    </source>
</evidence>
<dbReference type="GeneID" id="78499496"/>
<evidence type="ECO:0000256" key="2">
    <source>
        <dbReference type="ARBA" id="ARBA00007375"/>
    </source>
</evidence>
<comment type="subcellular location">
    <subcellularLocation>
        <location evidence="1">Membrane</location>
        <topology evidence="1">Multi-pass membrane protein</topology>
    </subcellularLocation>
</comment>
<dbReference type="Proteomes" id="UP000199480">
    <property type="component" value="Chromosome I"/>
</dbReference>